<sequence>MAASYAISWMEGWTIFDAFYFLISSVLTIGFGDLVPVNDKFVLVTLLIVLIGLVLTTTCVDIVGAYYIDKLHFFGRRLDSEPKINIHNITKLKSSIPTFVTFSLILSRHFFSRILIIIGAS</sequence>
<keyword evidence="4 8" id="KW-1133">Transmembrane helix</keyword>
<dbReference type="SUPFAM" id="SSF81324">
    <property type="entry name" value="Voltage-gated potassium channels"/>
    <property type="match status" value="1"/>
</dbReference>
<evidence type="ECO:0000256" key="6">
    <source>
        <dbReference type="ARBA" id="ARBA00023136"/>
    </source>
</evidence>
<keyword evidence="6 8" id="KW-0472">Membrane</keyword>
<dbReference type="Proteomes" id="UP000887578">
    <property type="component" value="Unplaced"/>
</dbReference>
<reference evidence="11" key="1">
    <citation type="submission" date="2022-11" db="UniProtKB">
        <authorList>
            <consortium name="WormBaseParasite"/>
        </authorList>
    </citation>
    <scope>IDENTIFICATION</scope>
</reference>
<proteinExistence type="predicted"/>
<evidence type="ECO:0000256" key="2">
    <source>
        <dbReference type="ARBA" id="ARBA00022448"/>
    </source>
</evidence>
<keyword evidence="3 8" id="KW-0812">Transmembrane</keyword>
<dbReference type="InterPro" id="IPR013099">
    <property type="entry name" value="K_chnl_dom"/>
</dbReference>
<feature type="domain" description="Potassium channel" evidence="9">
    <location>
        <begin position="6"/>
        <end position="67"/>
    </location>
</feature>
<dbReference type="GO" id="GO:0005886">
    <property type="term" value="C:plasma membrane"/>
    <property type="evidence" value="ECO:0007669"/>
    <property type="project" value="TreeGrafter"/>
</dbReference>
<dbReference type="InterPro" id="IPR003280">
    <property type="entry name" value="2pore_dom_K_chnl"/>
</dbReference>
<protein>
    <submittedName>
        <fullName evidence="11">Potassium channel domain-containing protein</fullName>
    </submittedName>
</protein>
<organism evidence="10 11">
    <name type="scientific">Panagrolaimus davidi</name>
    <dbReference type="NCBI Taxonomy" id="227884"/>
    <lineage>
        <taxon>Eukaryota</taxon>
        <taxon>Metazoa</taxon>
        <taxon>Ecdysozoa</taxon>
        <taxon>Nematoda</taxon>
        <taxon>Chromadorea</taxon>
        <taxon>Rhabditida</taxon>
        <taxon>Tylenchina</taxon>
        <taxon>Panagrolaimomorpha</taxon>
        <taxon>Panagrolaimoidea</taxon>
        <taxon>Panagrolaimidae</taxon>
        <taxon>Panagrolaimus</taxon>
    </lineage>
</organism>
<feature type="transmembrane region" description="Helical" evidence="8">
    <location>
        <begin position="41"/>
        <end position="68"/>
    </location>
</feature>
<evidence type="ECO:0000256" key="5">
    <source>
        <dbReference type="ARBA" id="ARBA00023065"/>
    </source>
</evidence>
<evidence type="ECO:0000256" key="8">
    <source>
        <dbReference type="SAM" id="Phobius"/>
    </source>
</evidence>
<name>A0A914R004_9BILA</name>
<evidence type="ECO:0000256" key="1">
    <source>
        <dbReference type="ARBA" id="ARBA00004141"/>
    </source>
</evidence>
<keyword evidence="7" id="KW-0407">Ion channel</keyword>
<evidence type="ECO:0000256" key="4">
    <source>
        <dbReference type="ARBA" id="ARBA00022989"/>
    </source>
</evidence>
<dbReference type="PANTHER" id="PTHR11003">
    <property type="entry name" value="POTASSIUM CHANNEL, SUBFAMILY K"/>
    <property type="match status" value="1"/>
</dbReference>
<comment type="subcellular location">
    <subcellularLocation>
        <location evidence="1">Membrane</location>
        <topology evidence="1">Multi-pass membrane protein</topology>
    </subcellularLocation>
</comment>
<dbReference type="Gene3D" id="1.10.287.70">
    <property type="match status" value="1"/>
</dbReference>
<dbReference type="WBParaSite" id="PDA_v2.g9530.t1">
    <property type="protein sequence ID" value="PDA_v2.g9530.t1"/>
    <property type="gene ID" value="PDA_v2.g9530"/>
</dbReference>
<keyword evidence="10" id="KW-1185">Reference proteome</keyword>
<feature type="transmembrane region" description="Helical" evidence="8">
    <location>
        <begin position="12"/>
        <end position="35"/>
    </location>
</feature>
<evidence type="ECO:0000259" key="9">
    <source>
        <dbReference type="Pfam" id="PF07885"/>
    </source>
</evidence>
<keyword evidence="5" id="KW-0406">Ion transport</keyword>
<evidence type="ECO:0000256" key="3">
    <source>
        <dbReference type="ARBA" id="ARBA00022692"/>
    </source>
</evidence>
<dbReference type="Pfam" id="PF07885">
    <property type="entry name" value="Ion_trans_2"/>
    <property type="match status" value="1"/>
</dbReference>
<dbReference type="AlphaFoldDB" id="A0A914R004"/>
<evidence type="ECO:0000313" key="10">
    <source>
        <dbReference type="Proteomes" id="UP000887578"/>
    </source>
</evidence>
<dbReference type="PANTHER" id="PTHR11003:SF73">
    <property type="entry name" value="FIBRONECTIN TYPE-III DOMAIN-CONTAINING PROTEIN"/>
    <property type="match status" value="1"/>
</dbReference>
<evidence type="ECO:0000313" key="11">
    <source>
        <dbReference type="WBParaSite" id="PDA_v2.g9530.t1"/>
    </source>
</evidence>
<evidence type="ECO:0000256" key="7">
    <source>
        <dbReference type="ARBA" id="ARBA00023303"/>
    </source>
</evidence>
<dbReference type="GO" id="GO:0022841">
    <property type="term" value="F:potassium ion leak channel activity"/>
    <property type="evidence" value="ECO:0007669"/>
    <property type="project" value="TreeGrafter"/>
</dbReference>
<accession>A0A914R004</accession>
<keyword evidence="2" id="KW-0813">Transport</keyword>
<dbReference type="GO" id="GO:0015271">
    <property type="term" value="F:outward rectifier potassium channel activity"/>
    <property type="evidence" value="ECO:0007669"/>
    <property type="project" value="TreeGrafter"/>
</dbReference>
<dbReference type="GO" id="GO:0030322">
    <property type="term" value="P:stabilization of membrane potential"/>
    <property type="evidence" value="ECO:0007669"/>
    <property type="project" value="TreeGrafter"/>
</dbReference>